<accession>A0ABP3YCA7</accession>
<evidence type="ECO:0000256" key="1">
    <source>
        <dbReference type="ARBA" id="ARBA00007435"/>
    </source>
</evidence>
<dbReference type="EMBL" id="BAAAFI010000009">
    <property type="protein sequence ID" value="GAA0879041.1"/>
    <property type="molecule type" value="Genomic_DNA"/>
</dbReference>
<gene>
    <name evidence="3" type="ORF">GCM10009119_20090</name>
</gene>
<dbReference type="InterPro" id="IPR000305">
    <property type="entry name" value="GIY-YIG_endonuc"/>
</dbReference>
<reference evidence="4" key="1">
    <citation type="journal article" date="2019" name="Int. J. Syst. Evol. Microbiol.">
        <title>The Global Catalogue of Microorganisms (GCM) 10K type strain sequencing project: providing services to taxonomists for standard genome sequencing and annotation.</title>
        <authorList>
            <consortium name="The Broad Institute Genomics Platform"/>
            <consortium name="The Broad Institute Genome Sequencing Center for Infectious Disease"/>
            <person name="Wu L."/>
            <person name="Ma J."/>
        </authorList>
    </citation>
    <scope>NUCLEOTIDE SEQUENCE [LARGE SCALE GENOMIC DNA]</scope>
    <source>
        <strain evidence="4">JCM 16112</strain>
    </source>
</reference>
<keyword evidence="4" id="KW-1185">Reference proteome</keyword>
<feature type="domain" description="GIY-YIG" evidence="2">
    <location>
        <begin position="1"/>
        <end position="72"/>
    </location>
</feature>
<dbReference type="InterPro" id="IPR035901">
    <property type="entry name" value="GIY-YIG_endonuc_sf"/>
</dbReference>
<proteinExistence type="inferred from homology"/>
<evidence type="ECO:0000259" key="2">
    <source>
        <dbReference type="PROSITE" id="PS50164"/>
    </source>
</evidence>
<dbReference type="SUPFAM" id="SSF82771">
    <property type="entry name" value="GIY-YIG endonuclease"/>
    <property type="match status" value="1"/>
</dbReference>
<dbReference type="Pfam" id="PF01541">
    <property type="entry name" value="GIY-YIG"/>
    <property type="match status" value="1"/>
</dbReference>
<dbReference type="PANTHER" id="PTHR34477:SF1">
    <property type="entry name" value="UPF0213 PROTEIN YHBQ"/>
    <property type="match status" value="1"/>
</dbReference>
<dbReference type="RefSeq" id="WP_343851050.1">
    <property type="nucleotide sequence ID" value="NZ_BAAAFI010000009.1"/>
</dbReference>
<organism evidence="3 4">
    <name type="scientific">Algoriphagus jejuensis</name>
    <dbReference type="NCBI Taxonomy" id="419934"/>
    <lineage>
        <taxon>Bacteria</taxon>
        <taxon>Pseudomonadati</taxon>
        <taxon>Bacteroidota</taxon>
        <taxon>Cytophagia</taxon>
        <taxon>Cytophagales</taxon>
        <taxon>Cyclobacteriaceae</taxon>
        <taxon>Algoriphagus</taxon>
    </lineage>
</organism>
<comment type="caution">
    <text evidence="3">The sequence shown here is derived from an EMBL/GenBank/DDBJ whole genome shotgun (WGS) entry which is preliminary data.</text>
</comment>
<dbReference type="CDD" id="cd10456">
    <property type="entry name" value="GIY-YIG_UPF0213"/>
    <property type="match status" value="1"/>
</dbReference>
<dbReference type="Proteomes" id="UP001500469">
    <property type="component" value="Unassembled WGS sequence"/>
</dbReference>
<evidence type="ECO:0000313" key="4">
    <source>
        <dbReference type="Proteomes" id="UP001500469"/>
    </source>
</evidence>
<comment type="similarity">
    <text evidence="1">Belongs to the UPF0213 family.</text>
</comment>
<dbReference type="Gene3D" id="3.40.1440.10">
    <property type="entry name" value="GIY-YIG endonuclease"/>
    <property type="match status" value="1"/>
</dbReference>
<sequence length="89" mass="10263">MYILKCNNGLYYTGSTINLDQRLIQHEAGEGAIFTRKHLPVQLVYFEKFSRIDEAFGREKQIQGLSRAKKEALIKGDFELLVQLSKSKK</sequence>
<dbReference type="PANTHER" id="PTHR34477">
    <property type="entry name" value="UPF0213 PROTEIN YHBQ"/>
    <property type="match status" value="1"/>
</dbReference>
<dbReference type="InterPro" id="IPR050190">
    <property type="entry name" value="UPF0213_domain"/>
</dbReference>
<name>A0ABP3YCA7_9BACT</name>
<evidence type="ECO:0000313" key="3">
    <source>
        <dbReference type="EMBL" id="GAA0879041.1"/>
    </source>
</evidence>
<protein>
    <submittedName>
        <fullName evidence="3">GIY-YIG nuclease family protein</fullName>
    </submittedName>
</protein>
<dbReference type="PROSITE" id="PS50164">
    <property type="entry name" value="GIY_YIG"/>
    <property type="match status" value="1"/>
</dbReference>